<dbReference type="Proteomes" id="UP000215914">
    <property type="component" value="Unassembled WGS sequence"/>
</dbReference>
<gene>
    <name evidence="1" type="ORF">HanXRQr2_Chr06g0262401</name>
</gene>
<dbReference type="AlphaFoldDB" id="A0A9K3NJN0"/>
<sequence>MHQLQRYSLNTALRIMRPMCAFLKLNYLNERLRNRRLGSPNFTLLKF</sequence>
<reference evidence="1" key="1">
    <citation type="journal article" date="2017" name="Nature">
        <title>The sunflower genome provides insights into oil metabolism, flowering and Asterid evolution.</title>
        <authorList>
            <person name="Badouin H."/>
            <person name="Gouzy J."/>
            <person name="Grassa C.J."/>
            <person name="Murat F."/>
            <person name="Staton S.E."/>
            <person name="Cottret L."/>
            <person name="Lelandais-Briere C."/>
            <person name="Owens G.L."/>
            <person name="Carrere S."/>
            <person name="Mayjonade B."/>
            <person name="Legrand L."/>
            <person name="Gill N."/>
            <person name="Kane N.C."/>
            <person name="Bowers J.E."/>
            <person name="Hubner S."/>
            <person name="Bellec A."/>
            <person name="Berard A."/>
            <person name="Berges H."/>
            <person name="Blanchet N."/>
            <person name="Boniface M.C."/>
            <person name="Brunel D."/>
            <person name="Catrice O."/>
            <person name="Chaidir N."/>
            <person name="Claudel C."/>
            <person name="Donnadieu C."/>
            <person name="Faraut T."/>
            <person name="Fievet G."/>
            <person name="Helmstetter N."/>
            <person name="King M."/>
            <person name="Knapp S.J."/>
            <person name="Lai Z."/>
            <person name="Le Paslier M.C."/>
            <person name="Lippi Y."/>
            <person name="Lorenzon L."/>
            <person name="Mandel J.R."/>
            <person name="Marage G."/>
            <person name="Marchand G."/>
            <person name="Marquand E."/>
            <person name="Bret-Mestries E."/>
            <person name="Morien E."/>
            <person name="Nambeesan S."/>
            <person name="Nguyen T."/>
            <person name="Pegot-Espagnet P."/>
            <person name="Pouilly N."/>
            <person name="Raftis F."/>
            <person name="Sallet E."/>
            <person name="Schiex T."/>
            <person name="Thomas J."/>
            <person name="Vandecasteele C."/>
            <person name="Vares D."/>
            <person name="Vear F."/>
            <person name="Vautrin S."/>
            <person name="Crespi M."/>
            <person name="Mangin B."/>
            <person name="Burke J.M."/>
            <person name="Salse J."/>
            <person name="Munos S."/>
            <person name="Vincourt P."/>
            <person name="Rieseberg L.H."/>
            <person name="Langlade N.B."/>
        </authorList>
    </citation>
    <scope>NUCLEOTIDE SEQUENCE</scope>
    <source>
        <tissue evidence="1">Leaves</tissue>
    </source>
</reference>
<accession>A0A9K3NJN0</accession>
<evidence type="ECO:0000313" key="2">
    <source>
        <dbReference type="Proteomes" id="UP000215914"/>
    </source>
</evidence>
<proteinExistence type="predicted"/>
<dbReference type="Gramene" id="mRNA:HanXRQr2_Chr06g0262401">
    <property type="protein sequence ID" value="mRNA:HanXRQr2_Chr06g0262401"/>
    <property type="gene ID" value="HanXRQr2_Chr06g0262401"/>
</dbReference>
<evidence type="ECO:0000313" key="1">
    <source>
        <dbReference type="EMBL" id="KAF5802684.1"/>
    </source>
</evidence>
<organism evidence="1 2">
    <name type="scientific">Helianthus annuus</name>
    <name type="common">Common sunflower</name>
    <dbReference type="NCBI Taxonomy" id="4232"/>
    <lineage>
        <taxon>Eukaryota</taxon>
        <taxon>Viridiplantae</taxon>
        <taxon>Streptophyta</taxon>
        <taxon>Embryophyta</taxon>
        <taxon>Tracheophyta</taxon>
        <taxon>Spermatophyta</taxon>
        <taxon>Magnoliopsida</taxon>
        <taxon>eudicotyledons</taxon>
        <taxon>Gunneridae</taxon>
        <taxon>Pentapetalae</taxon>
        <taxon>asterids</taxon>
        <taxon>campanulids</taxon>
        <taxon>Asterales</taxon>
        <taxon>Asteraceae</taxon>
        <taxon>Asteroideae</taxon>
        <taxon>Heliantheae alliance</taxon>
        <taxon>Heliantheae</taxon>
        <taxon>Helianthus</taxon>
    </lineage>
</organism>
<keyword evidence="2" id="KW-1185">Reference proteome</keyword>
<dbReference type="EMBL" id="MNCJ02000321">
    <property type="protein sequence ID" value="KAF5802684.1"/>
    <property type="molecule type" value="Genomic_DNA"/>
</dbReference>
<reference evidence="1" key="2">
    <citation type="submission" date="2020-06" db="EMBL/GenBank/DDBJ databases">
        <title>Helianthus annuus Genome sequencing and assembly Release 2.</title>
        <authorList>
            <person name="Gouzy J."/>
            <person name="Langlade N."/>
            <person name="Munos S."/>
        </authorList>
    </citation>
    <scope>NUCLEOTIDE SEQUENCE</scope>
    <source>
        <tissue evidence="1">Leaves</tissue>
    </source>
</reference>
<protein>
    <submittedName>
        <fullName evidence="1">Uncharacterized protein</fullName>
    </submittedName>
</protein>
<name>A0A9K3NJN0_HELAN</name>
<comment type="caution">
    <text evidence="1">The sequence shown here is derived from an EMBL/GenBank/DDBJ whole genome shotgun (WGS) entry which is preliminary data.</text>
</comment>